<evidence type="ECO:0000313" key="1">
    <source>
        <dbReference type="EMBL" id="KRZ46913.1"/>
    </source>
</evidence>
<dbReference type="EMBL" id="JYDW01001824">
    <property type="protein sequence ID" value="KRZ46913.1"/>
    <property type="molecule type" value="Genomic_DNA"/>
</dbReference>
<comment type="caution">
    <text evidence="1">The sequence shown here is derived from an EMBL/GenBank/DDBJ whole genome shotgun (WGS) entry which is preliminary data.</text>
</comment>
<organism evidence="1 2">
    <name type="scientific">Trichinella nativa</name>
    <dbReference type="NCBI Taxonomy" id="6335"/>
    <lineage>
        <taxon>Eukaryota</taxon>
        <taxon>Metazoa</taxon>
        <taxon>Ecdysozoa</taxon>
        <taxon>Nematoda</taxon>
        <taxon>Enoplea</taxon>
        <taxon>Dorylaimia</taxon>
        <taxon>Trichinellida</taxon>
        <taxon>Trichinellidae</taxon>
        <taxon>Trichinella</taxon>
    </lineage>
</organism>
<evidence type="ECO:0000313" key="2">
    <source>
        <dbReference type="Proteomes" id="UP000054721"/>
    </source>
</evidence>
<keyword evidence="2" id="KW-1185">Reference proteome</keyword>
<gene>
    <name evidence="1" type="ORF">T02_2981</name>
</gene>
<dbReference type="AlphaFoldDB" id="A0A0V1KI91"/>
<proteinExistence type="predicted"/>
<reference evidence="1 2" key="1">
    <citation type="submission" date="2015-05" db="EMBL/GenBank/DDBJ databases">
        <title>Evolution of Trichinella species and genotypes.</title>
        <authorList>
            <person name="Korhonen P.K."/>
            <person name="Edoardo P."/>
            <person name="Giuseppe L.R."/>
            <person name="Gasser R.B."/>
        </authorList>
    </citation>
    <scope>NUCLEOTIDE SEQUENCE [LARGE SCALE GENOMIC DNA]</scope>
    <source>
        <strain evidence="1">ISS10</strain>
    </source>
</reference>
<dbReference type="Proteomes" id="UP000054721">
    <property type="component" value="Unassembled WGS sequence"/>
</dbReference>
<accession>A0A0V1KI91</accession>
<protein>
    <submittedName>
        <fullName evidence="1">Uncharacterized protein</fullName>
    </submittedName>
</protein>
<name>A0A0V1KI91_9BILA</name>
<sequence length="36" mass="4213">MQMHSKTDPGFPFEARTLFCRKIRQLVCLEVSNICL</sequence>